<protein>
    <recommendedName>
        <fullName evidence="3">Winged helix-turn-helix domain-containing protein</fullName>
    </recommendedName>
</protein>
<sequence length="422" mass="46892">MPRLTAAQARRLALAAQGFARPHPTAVGTRQLNDLLDRLRVLQLDSVSVFARSHYLPVFARLGAYESAALDALLFARRGRYTEYWAHEAAIIRRDDWPLWHWKREALRSRYTERSAWVRENTAMLDWLLGELGEKGPMTVADVEHDVAKERRGPWWGWSDVKEGLEYLFAFGDVVSGGRRGFSRVYALPHQVGLADLHAEAVPRAEAQRELVRRSVQALGVGTVADIADYHRLKITPTRDALRSLLEAREVERVEVEGWGREGRDGEAFVVPGVSIPRRIEATALLSPFDPVVWSRDRALRMFDFHYRIEIYTPAPKRQYGYYTLPVLVDDALAGRVDLKSDRAAGVLRVQSAWVEPGWAPAGAGSTVAGSEATGSGATAAEAFAERLVPLLRSAAAWQGLADVRVTDPLWGDAAAAVRAAL</sequence>
<dbReference type="AlphaFoldDB" id="A0A840XLF0"/>
<dbReference type="RefSeq" id="WP_153982613.1">
    <property type="nucleotide sequence ID" value="NZ_BAAANZ010000012.1"/>
</dbReference>
<dbReference type="OrthoDB" id="9787207at2"/>
<proteinExistence type="predicted"/>
<dbReference type="PANTHER" id="PTHR30528:SF0">
    <property type="entry name" value="CYTOPLASMIC PROTEIN"/>
    <property type="match status" value="1"/>
</dbReference>
<dbReference type="Proteomes" id="UP000552883">
    <property type="component" value="Unassembled WGS sequence"/>
</dbReference>
<reference evidence="1 2" key="1">
    <citation type="submission" date="2020-08" db="EMBL/GenBank/DDBJ databases">
        <title>Sequencing the genomes of 1000 actinobacteria strains.</title>
        <authorList>
            <person name="Klenk H.-P."/>
        </authorList>
    </citation>
    <scope>NUCLEOTIDE SEQUENCE [LARGE SCALE GENOMIC DNA]</scope>
    <source>
        <strain evidence="1 2">DSM 23889</strain>
    </source>
</reference>
<dbReference type="PANTHER" id="PTHR30528">
    <property type="entry name" value="CYTOPLASMIC PROTEIN"/>
    <property type="match status" value="1"/>
</dbReference>
<gene>
    <name evidence="1" type="ORF">BJ959_000954</name>
</gene>
<name>A0A840XLF0_9MICO</name>
<accession>A0A840XLF0</accession>
<dbReference type="InterPro" id="IPR009351">
    <property type="entry name" value="AlkZ-like"/>
</dbReference>
<keyword evidence="2" id="KW-1185">Reference proteome</keyword>
<dbReference type="Pfam" id="PF06224">
    <property type="entry name" value="AlkZ-like"/>
    <property type="match status" value="1"/>
</dbReference>
<comment type="caution">
    <text evidence="1">The sequence shown here is derived from an EMBL/GenBank/DDBJ whole genome shotgun (WGS) entry which is preliminary data.</text>
</comment>
<evidence type="ECO:0008006" key="3">
    <source>
        <dbReference type="Google" id="ProtNLM"/>
    </source>
</evidence>
<evidence type="ECO:0000313" key="2">
    <source>
        <dbReference type="Proteomes" id="UP000552883"/>
    </source>
</evidence>
<evidence type="ECO:0000313" key="1">
    <source>
        <dbReference type="EMBL" id="MBB5617458.1"/>
    </source>
</evidence>
<organism evidence="1 2">
    <name type="scientific">Microcella frigidaquae</name>
    <dbReference type="NCBI Taxonomy" id="424758"/>
    <lineage>
        <taxon>Bacteria</taxon>
        <taxon>Bacillati</taxon>
        <taxon>Actinomycetota</taxon>
        <taxon>Actinomycetes</taxon>
        <taxon>Micrococcales</taxon>
        <taxon>Microbacteriaceae</taxon>
        <taxon>Microcella</taxon>
    </lineage>
</organism>
<dbReference type="EMBL" id="JACHBS010000001">
    <property type="protein sequence ID" value="MBB5617458.1"/>
    <property type="molecule type" value="Genomic_DNA"/>
</dbReference>